<accession>Q7UXE8</accession>
<feature type="compositionally biased region" description="Acidic residues" evidence="5">
    <location>
        <begin position="333"/>
        <end position="343"/>
    </location>
</feature>
<evidence type="ECO:0000256" key="3">
    <source>
        <dbReference type="ARBA" id="ARBA00022801"/>
    </source>
</evidence>
<dbReference type="CDD" id="cd07023">
    <property type="entry name" value="S49_Sppa_N_C"/>
    <property type="match status" value="1"/>
</dbReference>
<keyword evidence="8" id="KW-1185">Reference proteome</keyword>
<dbReference type="PATRIC" id="fig|243090.15.peg.634"/>
<reference evidence="7 8" key="1">
    <citation type="journal article" date="2003" name="Proc. Natl. Acad. Sci. U.S.A.">
        <title>Complete genome sequence of the marine planctomycete Pirellula sp. strain 1.</title>
        <authorList>
            <person name="Gloeckner F.O."/>
            <person name="Kube M."/>
            <person name="Bauer M."/>
            <person name="Teeling H."/>
            <person name="Lombardot T."/>
            <person name="Ludwig W."/>
            <person name="Gade D."/>
            <person name="Beck A."/>
            <person name="Borzym K."/>
            <person name="Heitmann K."/>
            <person name="Rabus R."/>
            <person name="Schlesner H."/>
            <person name="Amann R."/>
            <person name="Reinhardt R."/>
        </authorList>
    </citation>
    <scope>NUCLEOTIDE SEQUENCE [LARGE SCALE GENOMIC DNA]</scope>
    <source>
        <strain evidence="8">DSM 10527 / NCIMB 13988 / SH1</strain>
    </source>
</reference>
<dbReference type="GO" id="GO:0006508">
    <property type="term" value="P:proteolysis"/>
    <property type="evidence" value="ECO:0007669"/>
    <property type="project" value="UniProtKB-KW"/>
</dbReference>
<dbReference type="InterPro" id="IPR029045">
    <property type="entry name" value="ClpP/crotonase-like_dom_sf"/>
</dbReference>
<feature type="region of interest" description="Disordered" evidence="5">
    <location>
        <begin position="332"/>
        <end position="353"/>
    </location>
</feature>
<evidence type="ECO:0000256" key="4">
    <source>
        <dbReference type="ARBA" id="ARBA00022825"/>
    </source>
</evidence>
<dbReference type="EMBL" id="BX294135">
    <property type="protein sequence ID" value="CAD72059.1"/>
    <property type="molecule type" value="Genomic_DNA"/>
</dbReference>
<evidence type="ECO:0000313" key="8">
    <source>
        <dbReference type="Proteomes" id="UP000001025"/>
    </source>
</evidence>
<evidence type="ECO:0000256" key="2">
    <source>
        <dbReference type="ARBA" id="ARBA00022670"/>
    </source>
</evidence>
<feature type="domain" description="Peptidase S49" evidence="6">
    <location>
        <begin position="221"/>
        <end position="325"/>
    </location>
</feature>
<dbReference type="GO" id="GO:0008236">
    <property type="term" value="F:serine-type peptidase activity"/>
    <property type="evidence" value="ECO:0007669"/>
    <property type="project" value="UniProtKB-KW"/>
</dbReference>
<dbReference type="PANTHER" id="PTHR42987">
    <property type="entry name" value="PEPTIDASE S49"/>
    <property type="match status" value="1"/>
</dbReference>
<comment type="similarity">
    <text evidence="1">Belongs to the peptidase S49 family.</text>
</comment>
<dbReference type="InterPro" id="IPR002142">
    <property type="entry name" value="Peptidase_S49"/>
</dbReference>
<dbReference type="Pfam" id="PF01343">
    <property type="entry name" value="Peptidase_S49"/>
    <property type="match status" value="1"/>
</dbReference>
<dbReference type="HOGENOM" id="CLU_046540_0_1_0"/>
<evidence type="ECO:0000256" key="5">
    <source>
        <dbReference type="SAM" id="MobiDB-lite"/>
    </source>
</evidence>
<evidence type="ECO:0000256" key="1">
    <source>
        <dbReference type="ARBA" id="ARBA00008683"/>
    </source>
</evidence>
<organism evidence="7 8">
    <name type="scientific">Rhodopirellula baltica (strain DSM 10527 / NCIMB 13988 / SH1)</name>
    <dbReference type="NCBI Taxonomy" id="243090"/>
    <lineage>
        <taxon>Bacteria</taxon>
        <taxon>Pseudomonadati</taxon>
        <taxon>Planctomycetota</taxon>
        <taxon>Planctomycetia</taxon>
        <taxon>Pirellulales</taxon>
        <taxon>Pirellulaceae</taxon>
        <taxon>Rhodopirellula</taxon>
    </lineage>
</organism>
<sequence length="468" mass="50456">MTVATTFPVLSFVPIACIELILPSETFDSIRQAICPQRSSVPICPLASGNPVSRRENHRRFAMTWPLRTYGVVALAVCACWIAGCSHPVRALVGGNMRIDGDMGVNGDMGVDGDINMNGTMTTVSKTDNTASPVRAVQINAKSSDSQSRIAIVDVDGLLIDQNFSGFGSMGENPVSLFREKMRHIESDPTILAVVLRINSPGGGVTASDMLAHQLQHLKSNRNIPVVACLMTTGTGGAYYLATHADAIVAHPTSVVGGIGVILNNYNMEDTLGQFNIVSLPIKSGDKIDVGSPERMMQREERDLLQSMADEFHQRFIEQVRSSRGERLVVTSEVDESNLDESDADKLDAGDLDRDDMDDAELKPSDLIPFDGRVVSGLHAQTIGLVDQTGYLDDAVSLAGRMAGLSSSPALVLLRRDNDRAMSEFDVTPNVPMTSILPIQLPGLDRSSMPTFLYLWQPDPSIVTANGG</sequence>
<gene>
    <name evidence="7" type="primary">sppA</name>
    <name evidence="7" type="ordered locus">RB1371</name>
</gene>
<evidence type="ECO:0000313" key="7">
    <source>
        <dbReference type="EMBL" id="CAD72059.1"/>
    </source>
</evidence>
<evidence type="ECO:0000259" key="6">
    <source>
        <dbReference type="Pfam" id="PF01343"/>
    </source>
</evidence>
<proteinExistence type="inferred from homology"/>
<name>Q7UXE8_RHOBA</name>
<dbReference type="EnsemblBacteria" id="CAD72059">
    <property type="protein sequence ID" value="CAD72059"/>
    <property type="gene ID" value="RB1371"/>
</dbReference>
<dbReference type="InParanoid" id="Q7UXE8"/>
<dbReference type="EC" id="3.4.21.-" evidence="7"/>
<dbReference type="OrthoDB" id="9764363at2"/>
<dbReference type="STRING" id="243090.RB1371"/>
<dbReference type="InterPro" id="IPR047272">
    <property type="entry name" value="S49_SppA_C"/>
</dbReference>
<dbReference type="Gene3D" id="3.90.226.10">
    <property type="entry name" value="2-enoyl-CoA Hydratase, Chain A, domain 1"/>
    <property type="match status" value="2"/>
</dbReference>
<dbReference type="KEGG" id="rba:RB1371"/>
<keyword evidence="2" id="KW-0645">Protease</keyword>
<keyword evidence="4" id="KW-0720">Serine protease</keyword>
<protein>
    <submittedName>
        <fullName evidence="7">Proteinase IV homolog yteI</fullName>
        <ecNumber evidence="7">3.4.21.-</ecNumber>
    </submittedName>
</protein>
<dbReference type="AlphaFoldDB" id="Q7UXE8"/>
<dbReference type="eggNOG" id="COG0616">
    <property type="taxonomic scope" value="Bacteria"/>
</dbReference>
<dbReference type="Proteomes" id="UP000001025">
    <property type="component" value="Chromosome"/>
</dbReference>
<dbReference type="SUPFAM" id="SSF52096">
    <property type="entry name" value="ClpP/crotonase"/>
    <property type="match status" value="1"/>
</dbReference>
<dbReference type="PANTHER" id="PTHR42987:SF4">
    <property type="entry name" value="PROTEASE SOHB-RELATED"/>
    <property type="match status" value="1"/>
</dbReference>
<keyword evidence="3 7" id="KW-0378">Hydrolase</keyword>